<protein>
    <submittedName>
        <fullName evidence="6">Uncharacterized protein</fullName>
    </submittedName>
</protein>
<dbReference type="VEuPathDB" id="FungiDB:FVEG_17320"/>
<keyword evidence="3" id="KW-0472">Membrane</keyword>
<evidence type="ECO:0000256" key="3">
    <source>
        <dbReference type="SAM" id="Phobius"/>
    </source>
</evidence>
<evidence type="ECO:0000259" key="5">
    <source>
        <dbReference type="Pfam" id="PF20237"/>
    </source>
</evidence>
<accession>W7NDR1</accession>
<dbReference type="PANTHER" id="PTHR34502">
    <property type="entry name" value="DUF6594 DOMAIN-CONTAINING PROTEIN-RELATED"/>
    <property type="match status" value="1"/>
</dbReference>
<evidence type="ECO:0000256" key="2">
    <source>
        <dbReference type="SAM" id="MobiDB-lite"/>
    </source>
</evidence>
<evidence type="ECO:0000259" key="4">
    <source>
        <dbReference type="Pfam" id="PF00656"/>
    </source>
</evidence>
<feature type="transmembrane region" description="Helical" evidence="3">
    <location>
        <begin position="814"/>
        <end position="831"/>
    </location>
</feature>
<dbReference type="InterPro" id="IPR046529">
    <property type="entry name" value="DUF6594"/>
</dbReference>
<organism evidence="6 7">
    <name type="scientific">Gibberella moniliformis (strain M3125 / FGSC 7600)</name>
    <name type="common">Maize ear and stalk rot fungus</name>
    <name type="synonym">Fusarium verticillioides</name>
    <dbReference type="NCBI Taxonomy" id="334819"/>
    <lineage>
        <taxon>Eukaryota</taxon>
        <taxon>Fungi</taxon>
        <taxon>Dikarya</taxon>
        <taxon>Ascomycota</taxon>
        <taxon>Pezizomycotina</taxon>
        <taxon>Sordariomycetes</taxon>
        <taxon>Hypocreomycetidae</taxon>
        <taxon>Hypocreales</taxon>
        <taxon>Nectriaceae</taxon>
        <taxon>Fusarium</taxon>
        <taxon>Fusarium fujikuroi species complex</taxon>
    </lineage>
</organism>
<dbReference type="Proteomes" id="UP000009096">
    <property type="component" value="Chromosome 3"/>
</dbReference>
<dbReference type="Pfam" id="PF00656">
    <property type="entry name" value="Peptidase_C14"/>
    <property type="match status" value="1"/>
</dbReference>
<feature type="transmembrane region" description="Helical" evidence="3">
    <location>
        <begin position="787"/>
        <end position="807"/>
    </location>
</feature>
<dbReference type="Pfam" id="PF20237">
    <property type="entry name" value="DUF6594"/>
    <property type="match status" value="1"/>
</dbReference>
<evidence type="ECO:0000313" key="7">
    <source>
        <dbReference type="Proteomes" id="UP000009096"/>
    </source>
</evidence>
<feature type="coiled-coil region" evidence="1">
    <location>
        <begin position="609"/>
        <end position="671"/>
    </location>
</feature>
<evidence type="ECO:0000256" key="1">
    <source>
        <dbReference type="SAM" id="Coils"/>
    </source>
</evidence>
<dbReference type="OrthoDB" id="3223806at2759"/>
<dbReference type="GeneID" id="30074196"/>
<feature type="domain" description="DUF6594" evidence="5">
    <location>
        <begin position="582"/>
        <end position="826"/>
    </location>
</feature>
<sequence>MSHTPADPAPTHWAILIGVGMSIDSRAELGDEKQAWRRDQSLEGAVADIHMMERYLKDDPRVKISKLTATKPTHGTEKNTPLEPPEDQPTRKNVESLLKTIIKEGLSRNIHHVYIHFSGHGTDSSDGTFALSLFDPGPLGRVRFLTDHLATALQRITRQGIRVTVVLDCCFSGSMKRSSDVSASHVRFIEHDPSEDLMETENPFLEADTEGSRQAYLNLPHLLDPKGYVVITACGPRENAREVKLENGKRHGALSYFLHDSLMLLRRSEDQVSFETLYNRLQAKFHVNLPQQTPRHYGNMRESFFQNLSCQSSRYLVTTVKVPDQEEFILKAGEAHGVHKGDQYEAYPYYASEVNSKALRKESVLLVVKEVENLQSKVMPVDHDQLERFKEVMTWKAQLITSKSDRKTLIYASKSLGVAEKDRLRKYLSNHPYVKLLEEDGDLGVSTFNISINNDESYEIREGDSRRAPNTPLFPRNEEDSLNLLSDALGHLATYKFFEGIENSHPDKGFGKSLDIETHSTPGPDQCVRCLITQFVPSILGLFNEKRAIRLLSLRVDNKYFVSWEEFVISITINVEDYRKGYPRFSALMAAHETFHILRRFSNARMRLLLHAQDRVVQLEERLDKIDNDETSPLFLSSRRRDKNYEREKTMKELHDALESLDQQIERHVRISAFKDAHPQDVNSLRNWSKANPCITRQELAFLGHEEDLLCLSAPNDDLLSFLQRYVTERLLGLSGYGRSAVSRDRRVHFYSQNWTTAITRTLVTPLIITMVMVPITICNQIESEKVRLGITIISTSLFLLLLSLFTRGKMLELTVAAATYTTVLVAFISGPT</sequence>
<feature type="domain" description="Peptidase C14 caspase" evidence="4">
    <location>
        <begin position="40"/>
        <end position="301"/>
    </location>
</feature>
<evidence type="ECO:0000313" key="6">
    <source>
        <dbReference type="EMBL" id="EWG54442.1"/>
    </source>
</evidence>
<keyword evidence="7" id="KW-1185">Reference proteome</keyword>
<dbReference type="RefSeq" id="XP_018760633.1">
    <property type="nucleotide sequence ID" value="XM_018906576.1"/>
</dbReference>
<name>W7NDR1_GIBM7</name>
<keyword evidence="3" id="KW-0812">Transmembrane</keyword>
<dbReference type="KEGG" id="fvr:FVEG_17320"/>
<dbReference type="GO" id="GO:0004197">
    <property type="term" value="F:cysteine-type endopeptidase activity"/>
    <property type="evidence" value="ECO:0007669"/>
    <property type="project" value="InterPro"/>
</dbReference>
<gene>
    <name evidence="6" type="ORF">FVEG_17320</name>
</gene>
<dbReference type="EMBL" id="DS022261">
    <property type="protein sequence ID" value="EWG54442.1"/>
    <property type="molecule type" value="Genomic_DNA"/>
</dbReference>
<feature type="region of interest" description="Disordered" evidence="2">
    <location>
        <begin position="63"/>
        <end position="92"/>
    </location>
</feature>
<dbReference type="InterPro" id="IPR011600">
    <property type="entry name" value="Pept_C14_caspase"/>
</dbReference>
<dbReference type="Gene3D" id="3.40.50.1460">
    <property type="match status" value="1"/>
</dbReference>
<dbReference type="GO" id="GO:0006508">
    <property type="term" value="P:proteolysis"/>
    <property type="evidence" value="ECO:0007669"/>
    <property type="project" value="InterPro"/>
</dbReference>
<proteinExistence type="predicted"/>
<reference evidence="6 7" key="1">
    <citation type="journal article" date="2010" name="Nature">
        <title>Comparative genomics reveals mobile pathogenicity chromosomes in Fusarium.</title>
        <authorList>
            <person name="Ma L.J."/>
            <person name="van der Does H.C."/>
            <person name="Borkovich K.A."/>
            <person name="Coleman J.J."/>
            <person name="Daboussi M.J."/>
            <person name="Di Pietro A."/>
            <person name="Dufresne M."/>
            <person name="Freitag M."/>
            <person name="Grabherr M."/>
            <person name="Henrissat B."/>
            <person name="Houterman P.M."/>
            <person name="Kang S."/>
            <person name="Shim W.B."/>
            <person name="Woloshuk C."/>
            <person name="Xie X."/>
            <person name="Xu J.R."/>
            <person name="Antoniw J."/>
            <person name="Baker S.E."/>
            <person name="Bluhm B.H."/>
            <person name="Breakspear A."/>
            <person name="Brown D.W."/>
            <person name="Butchko R.A."/>
            <person name="Chapman S."/>
            <person name="Coulson R."/>
            <person name="Coutinho P.M."/>
            <person name="Danchin E.G."/>
            <person name="Diener A."/>
            <person name="Gale L.R."/>
            <person name="Gardiner D.M."/>
            <person name="Goff S."/>
            <person name="Hammond-Kosack K.E."/>
            <person name="Hilburn K."/>
            <person name="Hua-Van A."/>
            <person name="Jonkers W."/>
            <person name="Kazan K."/>
            <person name="Kodira C.D."/>
            <person name="Koehrsen M."/>
            <person name="Kumar L."/>
            <person name="Lee Y.H."/>
            <person name="Li L."/>
            <person name="Manners J.M."/>
            <person name="Miranda-Saavedra D."/>
            <person name="Mukherjee M."/>
            <person name="Park G."/>
            <person name="Park J."/>
            <person name="Park S.Y."/>
            <person name="Proctor R.H."/>
            <person name="Regev A."/>
            <person name="Ruiz-Roldan M.C."/>
            <person name="Sain D."/>
            <person name="Sakthikumar S."/>
            <person name="Sykes S."/>
            <person name="Schwartz D.C."/>
            <person name="Turgeon B.G."/>
            <person name="Wapinski I."/>
            <person name="Yoder O."/>
            <person name="Young S."/>
            <person name="Zeng Q."/>
            <person name="Zhou S."/>
            <person name="Galagan J."/>
            <person name="Cuomo C.A."/>
            <person name="Kistler H.C."/>
            <person name="Rep M."/>
        </authorList>
    </citation>
    <scope>NUCLEOTIDE SEQUENCE [LARGE SCALE GENOMIC DNA]</scope>
    <source>
        <strain evidence="7">M3125 / FGSC 7600</strain>
    </source>
</reference>
<keyword evidence="1" id="KW-0175">Coiled coil</keyword>
<dbReference type="PANTHER" id="PTHR34502:SF3">
    <property type="entry name" value="DUF6594 DOMAIN-CONTAINING PROTEIN"/>
    <property type="match status" value="1"/>
</dbReference>
<keyword evidence="3" id="KW-1133">Transmembrane helix</keyword>
<dbReference type="AlphaFoldDB" id="W7NDR1"/>